<dbReference type="EMBL" id="CAMAPE010000265">
    <property type="protein sequence ID" value="CAH9120560.1"/>
    <property type="molecule type" value="Genomic_DNA"/>
</dbReference>
<dbReference type="AlphaFoldDB" id="A0A9P1A0C3"/>
<evidence type="ECO:0000313" key="2">
    <source>
        <dbReference type="Proteomes" id="UP001152484"/>
    </source>
</evidence>
<gene>
    <name evidence="1" type="ORF">CEURO_LOCUS22769</name>
</gene>
<keyword evidence="2" id="KW-1185">Reference proteome</keyword>
<name>A0A9P1A0C3_CUSEU</name>
<evidence type="ECO:0000313" key="1">
    <source>
        <dbReference type="EMBL" id="CAH9120560.1"/>
    </source>
</evidence>
<sequence length="123" mass="14932">MHVVEEKYGYVYFPINQLLYDPQKHVWVQEKDPLNIGLLLLNPVGYFLKWVESNKKYCQKSYFNSSIKNADTNSIHYFGDRIDDITLEPTQRILRMKQKQKKKRFRFMFVDKKYFFFSSPFAL</sequence>
<dbReference type="Proteomes" id="UP001152484">
    <property type="component" value="Unassembled WGS sequence"/>
</dbReference>
<organism evidence="1 2">
    <name type="scientific">Cuscuta europaea</name>
    <name type="common">European dodder</name>
    <dbReference type="NCBI Taxonomy" id="41803"/>
    <lineage>
        <taxon>Eukaryota</taxon>
        <taxon>Viridiplantae</taxon>
        <taxon>Streptophyta</taxon>
        <taxon>Embryophyta</taxon>
        <taxon>Tracheophyta</taxon>
        <taxon>Spermatophyta</taxon>
        <taxon>Magnoliopsida</taxon>
        <taxon>eudicotyledons</taxon>
        <taxon>Gunneridae</taxon>
        <taxon>Pentapetalae</taxon>
        <taxon>asterids</taxon>
        <taxon>lamiids</taxon>
        <taxon>Solanales</taxon>
        <taxon>Convolvulaceae</taxon>
        <taxon>Cuscuteae</taxon>
        <taxon>Cuscuta</taxon>
        <taxon>Cuscuta subgen. Cuscuta</taxon>
    </lineage>
</organism>
<reference evidence="1" key="1">
    <citation type="submission" date="2022-07" db="EMBL/GenBank/DDBJ databases">
        <authorList>
            <person name="Macas J."/>
            <person name="Novak P."/>
            <person name="Neumann P."/>
        </authorList>
    </citation>
    <scope>NUCLEOTIDE SEQUENCE</scope>
</reference>
<comment type="caution">
    <text evidence="1">The sequence shown here is derived from an EMBL/GenBank/DDBJ whole genome shotgun (WGS) entry which is preliminary data.</text>
</comment>
<accession>A0A9P1A0C3</accession>
<proteinExistence type="predicted"/>
<protein>
    <submittedName>
        <fullName evidence="1">Uncharacterized protein</fullName>
    </submittedName>
</protein>